<feature type="transmembrane region" description="Helical" evidence="1">
    <location>
        <begin position="68"/>
        <end position="89"/>
    </location>
</feature>
<accession>A0A098MB60</accession>
<dbReference type="AlphaFoldDB" id="A0A098MB60"/>
<dbReference type="eggNOG" id="ENOG5032U3D">
    <property type="taxonomic scope" value="Bacteria"/>
</dbReference>
<keyword evidence="1" id="KW-0812">Transmembrane</keyword>
<sequence length="136" mass="16035">MINQLRNSFFQVFTMTFLWVTLLFTVFMKDQTISVLYLWNIVGITVISAVLFGIMYNALWNYYTLKPIWNIFISSTISILGGLIVVWLFSIDMFHYIIPWWPGMLLLSVVLHTLAFYFYARVSSKKNADELNRILK</sequence>
<gene>
    <name evidence="2" type="ORF">PWYN_10875</name>
</gene>
<name>A0A098MB60_9BACL</name>
<dbReference type="Proteomes" id="UP000029734">
    <property type="component" value="Unassembled WGS sequence"/>
</dbReference>
<protein>
    <recommendedName>
        <fullName evidence="4">Permease</fullName>
    </recommendedName>
</protein>
<dbReference type="RefSeq" id="WP_036651165.1">
    <property type="nucleotide sequence ID" value="NZ_JQCR01000002.1"/>
</dbReference>
<feature type="transmembrane region" description="Helical" evidence="1">
    <location>
        <begin position="34"/>
        <end position="56"/>
    </location>
</feature>
<feature type="transmembrane region" description="Helical" evidence="1">
    <location>
        <begin position="101"/>
        <end position="120"/>
    </location>
</feature>
<keyword evidence="1" id="KW-0472">Membrane</keyword>
<evidence type="ECO:0008006" key="4">
    <source>
        <dbReference type="Google" id="ProtNLM"/>
    </source>
</evidence>
<proteinExistence type="predicted"/>
<dbReference type="OrthoDB" id="2610916at2"/>
<evidence type="ECO:0000256" key="1">
    <source>
        <dbReference type="SAM" id="Phobius"/>
    </source>
</evidence>
<reference evidence="2 3" key="1">
    <citation type="submission" date="2014-08" db="EMBL/GenBank/DDBJ databases">
        <authorList>
            <person name="den Bakker H.C."/>
        </authorList>
    </citation>
    <scope>NUCLEOTIDE SEQUENCE [LARGE SCALE GENOMIC DNA]</scope>
    <source>
        <strain evidence="2 3">DSM 18334</strain>
    </source>
</reference>
<keyword evidence="3" id="KW-1185">Reference proteome</keyword>
<reference evidence="2 3" key="2">
    <citation type="submission" date="2014-10" db="EMBL/GenBank/DDBJ databases">
        <title>Comparative genomics of the Paenibacillus odorifer group.</title>
        <authorList>
            <person name="Tsai Y.-C."/>
            <person name="Martin N."/>
            <person name="Korlach J."/>
            <person name="Wiedmann M."/>
        </authorList>
    </citation>
    <scope>NUCLEOTIDE SEQUENCE [LARGE SCALE GENOMIC DNA]</scope>
    <source>
        <strain evidence="2 3">DSM 18334</strain>
    </source>
</reference>
<dbReference type="EMBL" id="JQCR01000002">
    <property type="protein sequence ID" value="KGE19784.1"/>
    <property type="molecule type" value="Genomic_DNA"/>
</dbReference>
<evidence type="ECO:0000313" key="3">
    <source>
        <dbReference type="Proteomes" id="UP000029734"/>
    </source>
</evidence>
<evidence type="ECO:0000313" key="2">
    <source>
        <dbReference type="EMBL" id="KGE19784.1"/>
    </source>
</evidence>
<keyword evidence="1" id="KW-1133">Transmembrane helix</keyword>
<organism evidence="2 3">
    <name type="scientific">Paenibacillus wynnii</name>
    <dbReference type="NCBI Taxonomy" id="268407"/>
    <lineage>
        <taxon>Bacteria</taxon>
        <taxon>Bacillati</taxon>
        <taxon>Bacillota</taxon>
        <taxon>Bacilli</taxon>
        <taxon>Bacillales</taxon>
        <taxon>Paenibacillaceae</taxon>
        <taxon>Paenibacillus</taxon>
    </lineage>
</organism>
<feature type="transmembrane region" description="Helical" evidence="1">
    <location>
        <begin position="9"/>
        <end position="28"/>
    </location>
</feature>
<comment type="caution">
    <text evidence="2">The sequence shown here is derived from an EMBL/GenBank/DDBJ whole genome shotgun (WGS) entry which is preliminary data.</text>
</comment>
<dbReference type="STRING" id="268407.PWYN_10875"/>